<dbReference type="Pfam" id="PF08808">
    <property type="entry name" value="RES"/>
    <property type="match status" value="1"/>
</dbReference>
<accession>A0A1H8NFI2</accession>
<feature type="domain" description="RES" evidence="1">
    <location>
        <begin position="38"/>
        <end position="174"/>
    </location>
</feature>
<dbReference type="SMART" id="SM00953">
    <property type="entry name" value="RES"/>
    <property type="match status" value="1"/>
</dbReference>
<dbReference type="InterPro" id="IPR014914">
    <property type="entry name" value="RES_dom"/>
</dbReference>
<keyword evidence="3" id="KW-1185">Reference proteome</keyword>
<dbReference type="Proteomes" id="UP000198761">
    <property type="component" value="Unassembled WGS sequence"/>
</dbReference>
<name>A0A1H8NFI2_9RHOB</name>
<evidence type="ECO:0000313" key="3">
    <source>
        <dbReference type="Proteomes" id="UP000198761"/>
    </source>
</evidence>
<sequence>MVRTTKRRDNRLIDAIEAIPPTPFSGAVWRVVREGRDPLDCSRSGGRWDDGTFDVLYTSLAREGALAEMHFHLKRGQPVFPSKVRYELHEVSLSMGAALKLLNLEDLARLGVASESYGRLSYQEKSAEYPRTQDIAEVAHFLEFDGLLVPSARWDCLNAVVFCERCLPEQREAIRSHGLIDWAGWEQNASGMRS</sequence>
<proteinExistence type="predicted"/>
<dbReference type="AlphaFoldDB" id="A0A1H8NFI2"/>
<protein>
    <submittedName>
        <fullName evidence="2">RES domain-containing protein</fullName>
    </submittedName>
</protein>
<evidence type="ECO:0000259" key="1">
    <source>
        <dbReference type="SMART" id="SM00953"/>
    </source>
</evidence>
<dbReference type="RefSeq" id="WP_091303649.1">
    <property type="nucleotide sequence ID" value="NZ_FOCE01000019.1"/>
</dbReference>
<organism evidence="2 3">
    <name type="scientific">Gemmobacter aquatilis</name>
    <dbReference type="NCBI Taxonomy" id="933059"/>
    <lineage>
        <taxon>Bacteria</taxon>
        <taxon>Pseudomonadati</taxon>
        <taxon>Pseudomonadota</taxon>
        <taxon>Alphaproteobacteria</taxon>
        <taxon>Rhodobacterales</taxon>
        <taxon>Paracoccaceae</taxon>
        <taxon>Gemmobacter</taxon>
    </lineage>
</organism>
<reference evidence="2 3" key="1">
    <citation type="submission" date="2016-10" db="EMBL/GenBank/DDBJ databases">
        <authorList>
            <person name="de Groot N.N."/>
        </authorList>
    </citation>
    <scope>NUCLEOTIDE SEQUENCE [LARGE SCALE GENOMIC DNA]</scope>
    <source>
        <strain evidence="2 3">DSM 3857</strain>
    </source>
</reference>
<gene>
    <name evidence="2" type="ORF">SAMN04488103_11910</name>
</gene>
<dbReference type="OrthoDB" id="7360548at2"/>
<dbReference type="STRING" id="933059.SAMN04488103_11910"/>
<evidence type="ECO:0000313" key="2">
    <source>
        <dbReference type="EMBL" id="SEO28491.1"/>
    </source>
</evidence>
<dbReference type="EMBL" id="FOCE01000019">
    <property type="protein sequence ID" value="SEO28491.1"/>
    <property type="molecule type" value="Genomic_DNA"/>
</dbReference>